<protein>
    <submittedName>
        <fullName evidence="1">Uncharacterized protein</fullName>
    </submittedName>
</protein>
<organism evidence="1">
    <name type="scientific">marine sediment metagenome</name>
    <dbReference type="NCBI Taxonomy" id="412755"/>
    <lineage>
        <taxon>unclassified sequences</taxon>
        <taxon>metagenomes</taxon>
        <taxon>ecological metagenomes</taxon>
    </lineage>
</organism>
<dbReference type="EMBL" id="LAZR01002699">
    <property type="protein sequence ID" value="KKN26705.1"/>
    <property type="molecule type" value="Genomic_DNA"/>
</dbReference>
<reference evidence="1" key="1">
    <citation type="journal article" date="2015" name="Nature">
        <title>Complex archaea that bridge the gap between prokaryotes and eukaryotes.</title>
        <authorList>
            <person name="Spang A."/>
            <person name="Saw J.H."/>
            <person name="Jorgensen S.L."/>
            <person name="Zaremba-Niedzwiedzka K."/>
            <person name="Martijn J."/>
            <person name="Lind A.E."/>
            <person name="van Eijk R."/>
            <person name="Schleper C."/>
            <person name="Guy L."/>
            <person name="Ettema T.J."/>
        </authorList>
    </citation>
    <scope>NUCLEOTIDE SEQUENCE</scope>
</reference>
<name>A0A0F9P4D6_9ZZZZ</name>
<accession>A0A0F9P4D6</accession>
<sequence>MRRYVNRYRCDKCHVYLSGYARYSSSGTCPSCGNRSVSIIEPSIVSTCVEVGHWEGWLWWRKWVPKSDG</sequence>
<proteinExistence type="predicted"/>
<evidence type="ECO:0000313" key="1">
    <source>
        <dbReference type="EMBL" id="KKN26705.1"/>
    </source>
</evidence>
<comment type="caution">
    <text evidence="1">The sequence shown here is derived from an EMBL/GenBank/DDBJ whole genome shotgun (WGS) entry which is preliminary data.</text>
</comment>
<dbReference type="AlphaFoldDB" id="A0A0F9P4D6"/>
<gene>
    <name evidence="1" type="ORF">LCGC14_0871850</name>
</gene>